<sequence>MTKLGRIRTEFLLVAVQLGALAFILGVPNLRAVGDLVSSGFATSANVVALLAVLVWTGTIVLAVVVLVRALRAVDTPRRRSAVVPLLALVVGVSCLGVGIARHQSATFQPCCGSLERAQSLLEAGR</sequence>
<gene>
    <name evidence="2" type="ORF">JF886_14200</name>
</gene>
<protein>
    <submittedName>
        <fullName evidence="2">Uncharacterized protein</fullName>
    </submittedName>
</protein>
<name>A0A934K596_9BACT</name>
<dbReference type="Proteomes" id="UP000606991">
    <property type="component" value="Unassembled WGS sequence"/>
</dbReference>
<feature type="transmembrane region" description="Helical" evidence="1">
    <location>
        <begin position="48"/>
        <end position="71"/>
    </location>
</feature>
<dbReference type="EMBL" id="JAEKNS010000143">
    <property type="protein sequence ID" value="MBJ7595980.1"/>
    <property type="molecule type" value="Genomic_DNA"/>
</dbReference>
<keyword evidence="1" id="KW-1133">Transmembrane helix</keyword>
<accession>A0A934K596</accession>
<dbReference type="RefSeq" id="WP_337313586.1">
    <property type="nucleotide sequence ID" value="NZ_JAEKNS010000143.1"/>
</dbReference>
<keyword evidence="1" id="KW-0812">Transmembrane</keyword>
<comment type="caution">
    <text evidence="2">The sequence shown here is derived from an EMBL/GenBank/DDBJ whole genome shotgun (WGS) entry which is preliminary data.</text>
</comment>
<keyword evidence="1" id="KW-0472">Membrane</keyword>
<organism evidence="2 3">
    <name type="scientific">Candidatus Aeolococcus gillhamiae</name>
    <dbReference type="NCBI Taxonomy" id="3127015"/>
    <lineage>
        <taxon>Bacteria</taxon>
        <taxon>Bacillati</taxon>
        <taxon>Candidatus Dormiibacterota</taxon>
        <taxon>Candidatus Dormibacteria</taxon>
        <taxon>Candidatus Aeolococcales</taxon>
        <taxon>Candidatus Aeolococcaceae</taxon>
        <taxon>Candidatus Aeolococcus</taxon>
    </lineage>
</organism>
<dbReference type="AlphaFoldDB" id="A0A934K596"/>
<evidence type="ECO:0000313" key="2">
    <source>
        <dbReference type="EMBL" id="MBJ7595980.1"/>
    </source>
</evidence>
<feature type="transmembrane region" description="Helical" evidence="1">
    <location>
        <begin position="83"/>
        <end position="101"/>
    </location>
</feature>
<proteinExistence type="predicted"/>
<evidence type="ECO:0000256" key="1">
    <source>
        <dbReference type="SAM" id="Phobius"/>
    </source>
</evidence>
<evidence type="ECO:0000313" key="3">
    <source>
        <dbReference type="Proteomes" id="UP000606991"/>
    </source>
</evidence>
<reference evidence="2 3" key="1">
    <citation type="submission" date="2020-10" db="EMBL/GenBank/DDBJ databases">
        <title>Ca. Dormibacterota MAGs.</title>
        <authorList>
            <person name="Montgomery K."/>
        </authorList>
    </citation>
    <scope>NUCLEOTIDE SEQUENCE [LARGE SCALE GENOMIC DNA]</scope>
    <source>
        <strain evidence="2">SC8812_S17_18</strain>
    </source>
</reference>